<evidence type="ECO:0000256" key="4">
    <source>
        <dbReference type="ARBA" id="ARBA00022833"/>
    </source>
</evidence>
<keyword evidence="4" id="KW-0862">Zinc</keyword>
<dbReference type="GO" id="GO:0016787">
    <property type="term" value="F:hydrolase activity"/>
    <property type="evidence" value="ECO:0007669"/>
    <property type="project" value="UniProtKB-KW"/>
</dbReference>
<dbReference type="PANTHER" id="PTHR42978">
    <property type="entry name" value="QUORUM-QUENCHING LACTONASE YTNP-RELATED-RELATED"/>
    <property type="match status" value="1"/>
</dbReference>
<dbReference type="SUPFAM" id="SSF56281">
    <property type="entry name" value="Metallo-hydrolase/oxidoreductase"/>
    <property type="match status" value="1"/>
</dbReference>
<protein>
    <submittedName>
        <fullName evidence="6">Beta-lactamase-like protein</fullName>
    </submittedName>
</protein>
<evidence type="ECO:0000256" key="3">
    <source>
        <dbReference type="ARBA" id="ARBA00022801"/>
    </source>
</evidence>
<sequence>MQNLDLDLPLSDRTVRVRLVDTTTVMTVDALAFVDPVQKHHQHLNLTDVAFLIENDTTGQKVMFDLGTRKDYWNLPPVTLQRGARILSGLKIDKDVTEVLEENGVKLDTISSIIWSHYHWDHTGNPALFPQSTSLVVGPGVTKSTALLPGYPENPNSVLSAEAFAGREVVEVDFGPTGLAIGGYRAMDFFGDSSFYLLDTPGHCLGHMCALARTTKDTFALLGGDICHFVGDFRPSSAVSLPDHIPDGALDHDPAYFPAPCPCSLFTDQHPISPASGTDPKTTPFYKVSSHATSVNTDPFTAQQSVDKLRAFDASPSVLVCLAHDPELLRFLPTFNEMPSADINRWREDGVKEKVRWGWLNELPRGERPGRQALVEGLWRDGRLWENGEAVLPYYLYRDRIMSRAANSVELNAAKLFVFCRATLHVERSSESEHDL</sequence>
<dbReference type="STRING" id="41067.A0A2I2F815"/>
<keyword evidence="2" id="KW-0479">Metal-binding</keyword>
<dbReference type="AlphaFoldDB" id="A0A2I2F815"/>
<dbReference type="Pfam" id="PF00753">
    <property type="entry name" value="Lactamase_B"/>
    <property type="match status" value="1"/>
</dbReference>
<dbReference type="PANTHER" id="PTHR42978:SF5">
    <property type="entry name" value="METALLO-BETA-LACTAMASE DOMAIN-CONTAINING PROTEIN"/>
    <property type="match status" value="1"/>
</dbReference>
<keyword evidence="7" id="KW-1185">Reference proteome</keyword>
<dbReference type="Gene3D" id="3.60.15.10">
    <property type="entry name" value="Ribonuclease Z/Hydroxyacylglutathione hydrolase-like"/>
    <property type="match status" value="1"/>
</dbReference>
<dbReference type="InterPro" id="IPR001279">
    <property type="entry name" value="Metallo-B-lactamas"/>
</dbReference>
<evidence type="ECO:0000256" key="2">
    <source>
        <dbReference type="ARBA" id="ARBA00022723"/>
    </source>
</evidence>
<proteinExistence type="inferred from homology"/>
<dbReference type="InterPro" id="IPR036866">
    <property type="entry name" value="RibonucZ/Hydroxyglut_hydro"/>
</dbReference>
<dbReference type="GO" id="GO:0046872">
    <property type="term" value="F:metal ion binding"/>
    <property type="evidence" value="ECO:0007669"/>
    <property type="project" value="UniProtKB-KW"/>
</dbReference>
<accession>A0A2I2F815</accession>
<gene>
    <name evidence="6" type="ORF">BDW47DRAFT_126909</name>
</gene>
<reference evidence="6 7" key="1">
    <citation type="submission" date="2017-12" db="EMBL/GenBank/DDBJ databases">
        <authorList>
            <consortium name="DOE Joint Genome Institute"/>
            <person name="Haridas S."/>
            <person name="Kjaerbolling I."/>
            <person name="Vesth T.C."/>
            <person name="Frisvad J.C."/>
            <person name="Nybo J.L."/>
            <person name="Theobald S."/>
            <person name="Kuo A."/>
            <person name="Bowyer P."/>
            <person name="Matsuda Y."/>
            <person name="Mondo S."/>
            <person name="Lyhne E.K."/>
            <person name="Kogle M.E."/>
            <person name="Clum A."/>
            <person name="Lipzen A."/>
            <person name="Salamov A."/>
            <person name="Ngan C.Y."/>
            <person name="Daum C."/>
            <person name="Chiniquy J."/>
            <person name="Barry K."/>
            <person name="LaButti K."/>
            <person name="Simmons B.A."/>
            <person name="Magnuson J.K."/>
            <person name="Mortensen U.H."/>
            <person name="Larsen T.O."/>
            <person name="Grigoriev I.V."/>
            <person name="Baker S.E."/>
            <person name="Andersen M.R."/>
            <person name="Nordberg H.P."/>
            <person name="Cantor M.N."/>
            <person name="Hua S.X."/>
        </authorList>
    </citation>
    <scope>NUCLEOTIDE SEQUENCE [LARGE SCALE GENOMIC DNA]</scope>
    <source>
        <strain evidence="6 7">CBS 102.13</strain>
    </source>
</reference>
<evidence type="ECO:0000313" key="7">
    <source>
        <dbReference type="Proteomes" id="UP000234585"/>
    </source>
</evidence>
<feature type="domain" description="Metallo-beta-lactamase" evidence="5">
    <location>
        <begin position="50"/>
        <end position="208"/>
    </location>
</feature>
<dbReference type="CDD" id="cd07730">
    <property type="entry name" value="metallo-hydrolase-like_MBL-fold"/>
    <property type="match status" value="1"/>
</dbReference>
<dbReference type="InterPro" id="IPR051013">
    <property type="entry name" value="MBL_superfamily_lactonases"/>
</dbReference>
<dbReference type="GeneID" id="36523798"/>
<evidence type="ECO:0000256" key="1">
    <source>
        <dbReference type="ARBA" id="ARBA00007749"/>
    </source>
</evidence>
<keyword evidence="3" id="KW-0378">Hydrolase</keyword>
<organism evidence="6 7">
    <name type="scientific">Aspergillus candidus</name>
    <dbReference type="NCBI Taxonomy" id="41067"/>
    <lineage>
        <taxon>Eukaryota</taxon>
        <taxon>Fungi</taxon>
        <taxon>Dikarya</taxon>
        <taxon>Ascomycota</taxon>
        <taxon>Pezizomycotina</taxon>
        <taxon>Eurotiomycetes</taxon>
        <taxon>Eurotiomycetidae</taxon>
        <taxon>Eurotiales</taxon>
        <taxon>Aspergillaceae</taxon>
        <taxon>Aspergillus</taxon>
        <taxon>Aspergillus subgen. Circumdati</taxon>
    </lineage>
</organism>
<evidence type="ECO:0000259" key="5">
    <source>
        <dbReference type="Pfam" id="PF00753"/>
    </source>
</evidence>
<name>A0A2I2F815_ASPCN</name>
<comment type="similarity">
    <text evidence="1">Belongs to the metallo-beta-lactamase superfamily.</text>
</comment>
<dbReference type="RefSeq" id="XP_024670779.1">
    <property type="nucleotide sequence ID" value="XM_024816638.1"/>
</dbReference>
<evidence type="ECO:0000313" key="6">
    <source>
        <dbReference type="EMBL" id="PLB36767.1"/>
    </source>
</evidence>
<dbReference type="OrthoDB" id="10250730at2759"/>
<dbReference type="Proteomes" id="UP000234585">
    <property type="component" value="Unassembled WGS sequence"/>
</dbReference>
<dbReference type="EMBL" id="KZ559148">
    <property type="protein sequence ID" value="PLB36767.1"/>
    <property type="molecule type" value="Genomic_DNA"/>
</dbReference>